<reference evidence="2 3" key="1">
    <citation type="submission" date="2024-02" db="EMBL/GenBank/DDBJ databases">
        <authorList>
            <person name="Vignale AGUSTIN F."/>
            <person name="Sosa J E."/>
            <person name="Modenutti C."/>
        </authorList>
    </citation>
    <scope>NUCLEOTIDE SEQUENCE [LARGE SCALE GENOMIC DNA]</scope>
</reference>
<proteinExistence type="predicted"/>
<dbReference type="AlphaFoldDB" id="A0ABC8S9P7"/>
<keyword evidence="1" id="KW-0812">Transmembrane</keyword>
<dbReference type="Proteomes" id="UP001642360">
    <property type="component" value="Unassembled WGS sequence"/>
</dbReference>
<evidence type="ECO:0000256" key="1">
    <source>
        <dbReference type="SAM" id="Phobius"/>
    </source>
</evidence>
<protein>
    <submittedName>
        <fullName evidence="2">Uncharacterized protein</fullName>
    </submittedName>
</protein>
<dbReference type="PANTHER" id="PTHR37247:SF1">
    <property type="entry name" value="TRANSMEMBRANE PROTEIN"/>
    <property type="match status" value="1"/>
</dbReference>
<keyword evidence="3" id="KW-1185">Reference proteome</keyword>
<dbReference type="EMBL" id="CAUOFW020002469">
    <property type="protein sequence ID" value="CAK9153948.1"/>
    <property type="molecule type" value="Genomic_DNA"/>
</dbReference>
<keyword evidence="1" id="KW-0472">Membrane</keyword>
<feature type="transmembrane region" description="Helical" evidence="1">
    <location>
        <begin position="159"/>
        <end position="185"/>
    </location>
</feature>
<evidence type="ECO:0000313" key="3">
    <source>
        <dbReference type="Proteomes" id="UP001642360"/>
    </source>
</evidence>
<name>A0ABC8S9P7_9AQUA</name>
<evidence type="ECO:0000313" key="2">
    <source>
        <dbReference type="EMBL" id="CAK9153948.1"/>
    </source>
</evidence>
<sequence length="190" mass="21394">MAIISALVAECPGILHPKLSYKIRRYGGNRFKDYNAIRLISRKIPNTRICHALGEGFGTKYTASVERNHHQLSFDNDFTEEPFWLSQMKEAFRALKSLLGFLAEQPSQLKYIEWPTFQSTLFSCAPCDQADSCHLMYAHDKFDGDLRNCKSLNLKTASLTLVLVGVLIIALSSVDSALCYLLALLSRRTA</sequence>
<comment type="caution">
    <text evidence="2">The sequence shown here is derived from an EMBL/GenBank/DDBJ whole genome shotgun (WGS) entry which is preliminary data.</text>
</comment>
<dbReference type="PANTHER" id="PTHR37247">
    <property type="entry name" value="TRANSMEMBRANE PROTEIN"/>
    <property type="match status" value="1"/>
</dbReference>
<accession>A0ABC8S9P7</accession>
<organism evidence="2 3">
    <name type="scientific">Ilex paraguariensis</name>
    <name type="common">yerba mate</name>
    <dbReference type="NCBI Taxonomy" id="185542"/>
    <lineage>
        <taxon>Eukaryota</taxon>
        <taxon>Viridiplantae</taxon>
        <taxon>Streptophyta</taxon>
        <taxon>Embryophyta</taxon>
        <taxon>Tracheophyta</taxon>
        <taxon>Spermatophyta</taxon>
        <taxon>Magnoliopsida</taxon>
        <taxon>eudicotyledons</taxon>
        <taxon>Gunneridae</taxon>
        <taxon>Pentapetalae</taxon>
        <taxon>asterids</taxon>
        <taxon>campanulids</taxon>
        <taxon>Aquifoliales</taxon>
        <taxon>Aquifoliaceae</taxon>
        <taxon>Ilex</taxon>
    </lineage>
</organism>
<keyword evidence="1" id="KW-1133">Transmembrane helix</keyword>
<gene>
    <name evidence="2" type="ORF">ILEXP_LOCUS22250</name>
</gene>